<organism evidence="7 8">
    <name type="scientific">Candida tropicalis (strain ATCC MYA-3404 / T1)</name>
    <name type="common">Yeast</name>
    <dbReference type="NCBI Taxonomy" id="294747"/>
    <lineage>
        <taxon>Eukaryota</taxon>
        <taxon>Fungi</taxon>
        <taxon>Dikarya</taxon>
        <taxon>Ascomycota</taxon>
        <taxon>Saccharomycotina</taxon>
        <taxon>Pichiomycetes</taxon>
        <taxon>Debaryomycetaceae</taxon>
        <taxon>Candida/Lodderomyces clade</taxon>
        <taxon>Candida</taxon>
    </lineage>
</organism>
<evidence type="ECO:0000256" key="3">
    <source>
        <dbReference type="ARBA" id="ARBA00022801"/>
    </source>
</evidence>
<dbReference type="EC" id="3.2.1.25" evidence="2"/>
<dbReference type="FunFam" id="3.20.20.80:FF:000050">
    <property type="entry name" value="Beta-mannosidase B"/>
    <property type="match status" value="1"/>
</dbReference>
<dbReference type="Pfam" id="PF22666">
    <property type="entry name" value="Glyco_hydro_2_N2"/>
    <property type="match status" value="1"/>
</dbReference>
<protein>
    <recommendedName>
        <fullName evidence="2">beta-mannosidase</fullName>
        <ecNumber evidence="2">3.2.1.25</ecNumber>
    </recommendedName>
</protein>
<dbReference type="PANTHER" id="PTHR43730">
    <property type="entry name" value="BETA-MANNOSIDASE"/>
    <property type="match status" value="1"/>
</dbReference>
<evidence type="ECO:0000313" key="8">
    <source>
        <dbReference type="Proteomes" id="UP000002037"/>
    </source>
</evidence>
<dbReference type="OrthoDB" id="2866996at2759"/>
<keyword evidence="4" id="KW-0326">Glycosidase</keyword>
<evidence type="ECO:0000256" key="4">
    <source>
        <dbReference type="ARBA" id="ARBA00023295"/>
    </source>
</evidence>
<comment type="catalytic activity">
    <reaction evidence="1">
        <text>Hydrolysis of terminal, non-reducing beta-D-mannose residues in beta-D-mannosides.</text>
        <dbReference type="EC" id="3.2.1.25"/>
    </reaction>
</comment>
<sequence length="822" mass="96164">MSNGLQNWEFRTLTNHPNSTLEINKWYNTSPVSRSHQVHVDLLYNDLIPDPFINDYETNLKWISELNWQYRCIFDSSSSDINETMVLIFEGIDTFATIQLNNETILTTDNAFHKYNVPVNIQDHNELIITYESSFKKGKILEKKYGKNPVWNGDSSRVYVRKPQYQYGWDWGPILNTFGFESVKLISSVNYIDDFFVGYKLNDELDTVELSLELSFLSTPTCLDVKIEIKDNVGDYVGVVESQNVEKYTQLGYTLSNVKLWYPIHQGNQSLYTFDVIINGVLKQTKRVGFRKVELIQSDDELGRSFYFRINNKPIHILGTNWIPAHSFTSKLTPNDYSQWMELVANGGYNLIRIWGGGQYENSRLYELCDELGIMIWQDFMFACGVYPDIIIDSVKKEVHDQLMRLRQYCSIIIYAGNNEDYQIAEAEKLDTNNVTQFPAKIIYEDVIPSYVTKLCNQTPYHFGSPYSDNTHKSSDPNIGDLHQWNVWHGDHEAYQNWPQLTGRFVSEFGMLSLPSMRTLNTYIDESQLYPNSTMLDFHTRAAGREYLDTYVWDNFPKPQILTIESWIYLTQLMQSDALSFAYRYWRRNWLDYKTGGIIVWQLNDCWPSISWSTVDFLKIPKLSYYGIKREISEISIGCYRSKVDMKSEHIQNTFSNGYELDIWGFGNDKNLTLEIEFYNELGDIYFANKIDGLNFTTNQVNTIIENHHHYHQLYDKTIVYIKLFKNNQIIARSSDWPQPLKHLPWKKHSAVISIEHLGNGEFEITTSKPIKGFELYFQECNYLFNDNGKDIFPKDPQIIKVINFNQSDLSKLKYHHLGTIL</sequence>
<evidence type="ECO:0000313" key="7">
    <source>
        <dbReference type="EMBL" id="EER36093.1"/>
    </source>
</evidence>
<dbReference type="PANTHER" id="PTHR43730:SF1">
    <property type="entry name" value="BETA-MANNOSIDASE"/>
    <property type="match status" value="1"/>
</dbReference>
<dbReference type="Pfam" id="PF00703">
    <property type="entry name" value="Glyco_hydro_2"/>
    <property type="match status" value="1"/>
</dbReference>
<keyword evidence="3" id="KW-0378">Hydrolase</keyword>
<dbReference type="Proteomes" id="UP000002037">
    <property type="component" value="Unassembled WGS sequence"/>
</dbReference>
<dbReference type="GO" id="GO:0006516">
    <property type="term" value="P:glycoprotein catabolic process"/>
    <property type="evidence" value="ECO:0007669"/>
    <property type="project" value="TreeGrafter"/>
</dbReference>
<proteinExistence type="predicted"/>
<dbReference type="EMBL" id="GG692395">
    <property type="protein sequence ID" value="EER36093.1"/>
    <property type="molecule type" value="Genomic_DNA"/>
</dbReference>
<dbReference type="RefSeq" id="XP_002546051.1">
    <property type="nucleotide sequence ID" value="XM_002546005.1"/>
</dbReference>
<dbReference type="Gene3D" id="2.60.40.10">
    <property type="entry name" value="Immunoglobulins"/>
    <property type="match status" value="1"/>
</dbReference>
<dbReference type="InterPro" id="IPR013783">
    <property type="entry name" value="Ig-like_fold"/>
</dbReference>
<name>C5M443_CANTT</name>
<dbReference type="Gene3D" id="3.20.20.80">
    <property type="entry name" value="Glycosidases"/>
    <property type="match status" value="1"/>
</dbReference>
<gene>
    <name evidence="7" type="ORF">CTRG_00832</name>
</gene>
<accession>C5M443</accession>
<dbReference type="InterPro" id="IPR006102">
    <property type="entry name" value="Ig-like_GH2"/>
</dbReference>
<dbReference type="Gene3D" id="2.60.120.260">
    <property type="entry name" value="Galactose-binding domain-like"/>
    <property type="match status" value="1"/>
</dbReference>
<evidence type="ECO:0000256" key="1">
    <source>
        <dbReference type="ARBA" id="ARBA00000829"/>
    </source>
</evidence>
<dbReference type="KEGG" id="ctp:CTRG_00832"/>
<dbReference type="GO" id="GO:0004567">
    <property type="term" value="F:beta-mannosidase activity"/>
    <property type="evidence" value="ECO:0007669"/>
    <property type="project" value="UniProtKB-EC"/>
</dbReference>
<feature type="domain" description="Glycoside hydrolase family 2 immunoglobulin-like beta-sandwich" evidence="5">
    <location>
        <begin position="191"/>
        <end position="291"/>
    </location>
</feature>
<dbReference type="InterPro" id="IPR054593">
    <property type="entry name" value="Beta-mannosidase-like_N2"/>
</dbReference>
<evidence type="ECO:0000259" key="6">
    <source>
        <dbReference type="Pfam" id="PF22666"/>
    </source>
</evidence>
<keyword evidence="8" id="KW-1185">Reference proteome</keyword>
<dbReference type="HOGENOM" id="CLU_005015_1_1_1"/>
<dbReference type="GeneID" id="8302174"/>
<dbReference type="SUPFAM" id="SSF49303">
    <property type="entry name" value="beta-Galactosidase/glucuronidase domain"/>
    <property type="match status" value="1"/>
</dbReference>
<evidence type="ECO:0000256" key="2">
    <source>
        <dbReference type="ARBA" id="ARBA00012754"/>
    </source>
</evidence>
<feature type="domain" description="Beta-mannosidase-like galactose-binding" evidence="6">
    <location>
        <begin position="18"/>
        <end position="179"/>
    </location>
</feature>
<dbReference type="VEuPathDB" id="FungiDB:CTRG_00832"/>
<dbReference type="InterPro" id="IPR017853">
    <property type="entry name" value="GH"/>
</dbReference>
<dbReference type="eggNOG" id="KOG2230">
    <property type="taxonomic scope" value="Eukaryota"/>
</dbReference>
<dbReference type="GO" id="GO:0005975">
    <property type="term" value="P:carbohydrate metabolic process"/>
    <property type="evidence" value="ECO:0007669"/>
    <property type="project" value="InterPro"/>
</dbReference>
<dbReference type="AlphaFoldDB" id="C5M443"/>
<dbReference type="STRING" id="294747.C5M443"/>
<dbReference type="SUPFAM" id="SSF49785">
    <property type="entry name" value="Galactose-binding domain-like"/>
    <property type="match status" value="1"/>
</dbReference>
<reference evidence="7 8" key="1">
    <citation type="journal article" date="2009" name="Nature">
        <title>Evolution of pathogenicity and sexual reproduction in eight Candida genomes.</title>
        <authorList>
            <person name="Butler G."/>
            <person name="Rasmussen M.D."/>
            <person name="Lin M.F."/>
            <person name="Santos M.A."/>
            <person name="Sakthikumar S."/>
            <person name="Munro C.A."/>
            <person name="Rheinbay E."/>
            <person name="Grabherr M."/>
            <person name="Forche A."/>
            <person name="Reedy J.L."/>
            <person name="Agrafioti I."/>
            <person name="Arnaud M.B."/>
            <person name="Bates S."/>
            <person name="Brown A.J."/>
            <person name="Brunke S."/>
            <person name="Costanzo M.C."/>
            <person name="Fitzpatrick D.A."/>
            <person name="de Groot P.W."/>
            <person name="Harris D."/>
            <person name="Hoyer L.L."/>
            <person name="Hube B."/>
            <person name="Klis F.M."/>
            <person name="Kodira C."/>
            <person name="Lennard N."/>
            <person name="Logue M.E."/>
            <person name="Martin R."/>
            <person name="Neiman A.M."/>
            <person name="Nikolaou E."/>
            <person name="Quail M.A."/>
            <person name="Quinn J."/>
            <person name="Santos M.C."/>
            <person name="Schmitzberger F.F."/>
            <person name="Sherlock G."/>
            <person name="Shah P."/>
            <person name="Silverstein K.A."/>
            <person name="Skrzypek M.S."/>
            <person name="Soll D."/>
            <person name="Staggs R."/>
            <person name="Stansfield I."/>
            <person name="Stumpf M.P."/>
            <person name="Sudbery P.E."/>
            <person name="Srikantha T."/>
            <person name="Zeng Q."/>
            <person name="Berman J."/>
            <person name="Berriman M."/>
            <person name="Heitman J."/>
            <person name="Gow N.A."/>
            <person name="Lorenz M.C."/>
            <person name="Birren B.W."/>
            <person name="Kellis M."/>
            <person name="Cuomo C.A."/>
        </authorList>
    </citation>
    <scope>NUCLEOTIDE SEQUENCE [LARGE SCALE GENOMIC DNA]</scope>
    <source>
        <strain evidence="8">ATCC MYA-3404 / T1</strain>
    </source>
</reference>
<dbReference type="InterPro" id="IPR008979">
    <property type="entry name" value="Galactose-bd-like_sf"/>
</dbReference>
<dbReference type="SUPFAM" id="SSF51445">
    <property type="entry name" value="(Trans)glycosidases"/>
    <property type="match status" value="1"/>
</dbReference>
<dbReference type="InterPro" id="IPR050887">
    <property type="entry name" value="Beta-mannosidase_GH2"/>
</dbReference>
<evidence type="ECO:0000259" key="5">
    <source>
        <dbReference type="Pfam" id="PF00703"/>
    </source>
</evidence>
<dbReference type="InterPro" id="IPR036156">
    <property type="entry name" value="Beta-gal/glucu_dom_sf"/>
</dbReference>